<sequence>MTRKYTAQETLEYLLQSDDEEEEGTEPDDPVETSEEEDFTEADLSFMEADTEDEDSEEEGGPEREGPETYRSRNGEILWSSIPPPQTQGRARAEEIRRNSPGPTRYACVRAEDIKSTFELFFLSSMQKILLEMSNLEGHRVFGDEWCNVDWDEIQAFIGLLILAGVLKSHHESASSLWDSEMGRAIFRTTMPLKKFKRLTRILRFDDKRSRAARREKDKLAPIREMWERWVERLPLMYRPDINTTVDESLVGFRGRCPFKQYMPKKPAKYGIKIWAACDAKTSYCFNMQVYTGKPPGMPHERNLGKRIVLEMLNDLQGHIVTCDNFFTSYALGSELLMRKIRMIGTIRRNKPELPSTLTNARGRAQFSSLFAYTETHTIMSYIPKKNKNVLLMSTVHQDTAVSEREDRKPDMILYYNSTKGGVDNLDKIVATYTCRRKTARWPMALFYNMIDVSAYNAFVIWREINPSWRQGDSYRRRHFLEELGKALVFPFIQTRRHIPRTQASLDLMRKVQECDEEAVSSTVGPSQAGPSQTGASQAGPSQTGPSQAGPSQAGPSQTGASQAGPSQTGPSQDGPSQAGPSQAGPSQDGPSQAGPSQAGPSGAGPSQAGPSRAGPSSAKRKRCTMCLPKDFKTSIICSKCNTAICKRHSVVICHNCDL</sequence>
<feature type="domain" description="PiggyBac transposable element-derived protein" evidence="2">
    <location>
        <begin position="117"/>
        <end position="459"/>
    </location>
</feature>
<reference evidence="3 4" key="1">
    <citation type="submission" date="2024-05" db="EMBL/GenBank/DDBJ databases">
        <title>Genome sequencing and assembly of Indian major carp, Cirrhinus mrigala (Hamilton, 1822).</title>
        <authorList>
            <person name="Mohindra V."/>
            <person name="Chowdhury L.M."/>
            <person name="Lal K."/>
            <person name="Jena J.K."/>
        </authorList>
    </citation>
    <scope>NUCLEOTIDE SEQUENCE [LARGE SCALE GENOMIC DNA]</scope>
    <source>
        <strain evidence="3">CM1030</strain>
        <tissue evidence="3">Blood</tissue>
    </source>
</reference>
<feature type="region of interest" description="Disordered" evidence="1">
    <location>
        <begin position="517"/>
        <end position="622"/>
    </location>
</feature>
<comment type="caution">
    <text evidence="3">The sequence shown here is derived from an EMBL/GenBank/DDBJ whole genome shotgun (WGS) entry which is preliminary data.</text>
</comment>
<feature type="compositionally biased region" description="Acidic residues" evidence="1">
    <location>
        <begin position="17"/>
        <end position="41"/>
    </location>
</feature>
<keyword evidence="4" id="KW-1185">Reference proteome</keyword>
<organism evidence="3 4">
    <name type="scientific">Cirrhinus mrigala</name>
    <name type="common">Mrigala</name>
    <dbReference type="NCBI Taxonomy" id="683832"/>
    <lineage>
        <taxon>Eukaryota</taxon>
        <taxon>Metazoa</taxon>
        <taxon>Chordata</taxon>
        <taxon>Craniata</taxon>
        <taxon>Vertebrata</taxon>
        <taxon>Euteleostomi</taxon>
        <taxon>Actinopterygii</taxon>
        <taxon>Neopterygii</taxon>
        <taxon>Teleostei</taxon>
        <taxon>Ostariophysi</taxon>
        <taxon>Cypriniformes</taxon>
        <taxon>Cyprinidae</taxon>
        <taxon>Labeoninae</taxon>
        <taxon>Labeonini</taxon>
        <taxon>Cirrhinus</taxon>
    </lineage>
</organism>
<feature type="compositionally biased region" description="Low complexity" evidence="1">
    <location>
        <begin position="590"/>
        <end position="618"/>
    </location>
</feature>
<evidence type="ECO:0000256" key="1">
    <source>
        <dbReference type="SAM" id="MobiDB-lite"/>
    </source>
</evidence>
<dbReference type="Pfam" id="PF13843">
    <property type="entry name" value="DDE_Tnp_1_7"/>
    <property type="match status" value="1"/>
</dbReference>
<dbReference type="PANTHER" id="PTHR46599">
    <property type="entry name" value="PIGGYBAC TRANSPOSABLE ELEMENT-DERIVED PROTEIN 4"/>
    <property type="match status" value="1"/>
</dbReference>
<dbReference type="EMBL" id="JAMKFB020000168">
    <property type="protein sequence ID" value="KAL0152882.1"/>
    <property type="molecule type" value="Genomic_DNA"/>
</dbReference>
<dbReference type="AlphaFoldDB" id="A0ABD0MS81"/>
<dbReference type="Proteomes" id="UP001529510">
    <property type="component" value="Unassembled WGS sequence"/>
</dbReference>
<evidence type="ECO:0000313" key="3">
    <source>
        <dbReference type="EMBL" id="KAL0152882.1"/>
    </source>
</evidence>
<accession>A0ABD0MS81</accession>
<gene>
    <name evidence="3" type="ORF">M9458_051815</name>
</gene>
<feature type="compositionally biased region" description="Acidic residues" evidence="1">
    <location>
        <begin position="49"/>
        <end position="60"/>
    </location>
</feature>
<feature type="region of interest" description="Disordered" evidence="1">
    <location>
        <begin position="1"/>
        <end position="94"/>
    </location>
</feature>
<evidence type="ECO:0000259" key="2">
    <source>
        <dbReference type="Pfam" id="PF13843"/>
    </source>
</evidence>
<feature type="compositionally biased region" description="Basic and acidic residues" evidence="1">
    <location>
        <begin position="61"/>
        <end position="74"/>
    </location>
</feature>
<protein>
    <recommendedName>
        <fullName evidence="2">PiggyBac transposable element-derived protein domain-containing protein</fullName>
    </recommendedName>
</protein>
<proteinExistence type="predicted"/>
<dbReference type="InterPro" id="IPR029526">
    <property type="entry name" value="PGBD"/>
</dbReference>
<evidence type="ECO:0000313" key="4">
    <source>
        <dbReference type="Proteomes" id="UP001529510"/>
    </source>
</evidence>
<dbReference type="PANTHER" id="PTHR46599:SF6">
    <property type="entry name" value="DUAL SPECIFICITY PHOSPHATASE 26"/>
    <property type="match status" value="1"/>
</dbReference>
<name>A0ABD0MS81_CIRMR</name>
<feature type="compositionally biased region" description="Polar residues" evidence="1">
    <location>
        <begin position="520"/>
        <end position="586"/>
    </location>
</feature>